<reference evidence="6 7" key="1">
    <citation type="submission" date="2021-03" db="EMBL/GenBank/DDBJ databases">
        <title>Caproiciproducens sp. nov. isolated from feces of cow.</title>
        <authorList>
            <person name="Choi J.-Y."/>
        </authorList>
    </citation>
    <scope>NUCLEOTIDE SEQUENCE [LARGE SCALE GENOMIC DNA]</scope>
    <source>
        <strain evidence="6 7">AGMB10547</strain>
    </source>
</reference>
<accession>A0ABS7DPC1</accession>
<keyword evidence="3" id="KW-0479">Metal-binding</keyword>
<keyword evidence="7" id="KW-1185">Reference proteome</keyword>
<evidence type="ECO:0000256" key="4">
    <source>
        <dbReference type="ARBA" id="ARBA00023004"/>
    </source>
</evidence>
<gene>
    <name evidence="6" type="ORF">J5W02_10055</name>
</gene>
<evidence type="ECO:0000256" key="2">
    <source>
        <dbReference type="ARBA" id="ARBA00022691"/>
    </source>
</evidence>
<dbReference type="InterPro" id="IPR051198">
    <property type="entry name" value="BchE-like"/>
</dbReference>
<dbReference type="EMBL" id="JAGFNZ010000003">
    <property type="protein sequence ID" value="MBW7573154.1"/>
    <property type="molecule type" value="Genomic_DNA"/>
</dbReference>
<comment type="caution">
    <text evidence="6">The sequence shown here is derived from an EMBL/GenBank/DDBJ whole genome shotgun (WGS) entry which is preliminary data.</text>
</comment>
<evidence type="ECO:0000256" key="1">
    <source>
        <dbReference type="ARBA" id="ARBA00001966"/>
    </source>
</evidence>
<organism evidence="6 7">
    <name type="scientific">Caproiciproducens faecalis</name>
    <dbReference type="NCBI Taxonomy" id="2820301"/>
    <lineage>
        <taxon>Bacteria</taxon>
        <taxon>Bacillati</taxon>
        <taxon>Bacillota</taxon>
        <taxon>Clostridia</taxon>
        <taxon>Eubacteriales</taxon>
        <taxon>Acutalibacteraceae</taxon>
        <taxon>Caproiciproducens</taxon>
    </lineage>
</organism>
<evidence type="ECO:0008006" key="8">
    <source>
        <dbReference type="Google" id="ProtNLM"/>
    </source>
</evidence>
<dbReference type="RefSeq" id="WP_219965547.1">
    <property type="nucleotide sequence ID" value="NZ_JAGFNZ010000003.1"/>
</dbReference>
<evidence type="ECO:0000313" key="6">
    <source>
        <dbReference type="EMBL" id="MBW7573154.1"/>
    </source>
</evidence>
<dbReference type="PANTHER" id="PTHR43409">
    <property type="entry name" value="ANAEROBIC MAGNESIUM-PROTOPORPHYRIN IX MONOMETHYL ESTER CYCLASE-RELATED"/>
    <property type="match status" value="1"/>
</dbReference>
<dbReference type="SUPFAM" id="SSF102114">
    <property type="entry name" value="Radical SAM enzymes"/>
    <property type="match status" value="2"/>
</dbReference>
<keyword evidence="5" id="KW-0411">Iron-sulfur</keyword>
<evidence type="ECO:0000256" key="3">
    <source>
        <dbReference type="ARBA" id="ARBA00022723"/>
    </source>
</evidence>
<comment type="cofactor">
    <cofactor evidence="1">
        <name>[4Fe-4S] cluster</name>
        <dbReference type="ChEBI" id="CHEBI:49883"/>
    </cofactor>
</comment>
<name>A0ABS7DPC1_9FIRM</name>
<sequence>MNILLVEPDYKNKYPPMGLMKISTFHKQRNDVVTFYKGKMPDAQFAELNIERVYITTLFTFYYKKTLETIKYYSKKINPAHIYVGGIMATLLTEKLQQDVGECHVLTGLLTDASVLEIEDYTNVDTLPLDYSILDEIEYDYPAGDNYFSYTTRGCPNRCAFCAVPILEPTYQFTNNIRTQISNVNEHFGGKRNLLLLDNNIFNLSAQEMQGLVRDLQEVGFTREPTFIRQSPYEQYINKVNNPHLHPKVLSRAIAYLKEFEGKIKHPKDQQAYRDFLTQLSEADNKGQYIEERQKFINEILQHYSHTKPLKRYVDFNQGLEAARITMEKMSILAQLPLNPVRIAFDHYNPQAVENYCRAIRIAHQCGINNFSNYMLYNLDDTPDALWYRLKINIELAKELHISIFSFPMKYMPITETDRCYIGMHWNKKYLQAITAILLVTKGVVAQGEDFFNRAFGSTIEDFHRILLLPRDFIIYRNYYEEQGLTQQWDEIYQKMTAKEKEELIYGLTEVNYHTQNENVHQIIQFYQRDYNYIARG</sequence>
<keyword evidence="4" id="KW-0408">Iron</keyword>
<dbReference type="PANTHER" id="PTHR43409:SF15">
    <property type="entry name" value="PUTATIVE-RELATED"/>
    <property type="match status" value="1"/>
</dbReference>
<keyword evidence="2" id="KW-0949">S-adenosyl-L-methionine</keyword>
<evidence type="ECO:0000313" key="7">
    <source>
        <dbReference type="Proteomes" id="UP000719942"/>
    </source>
</evidence>
<dbReference type="InterPro" id="IPR058240">
    <property type="entry name" value="rSAM_sf"/>
</dbReference>
<proteinExistence type="predicted"/>
<dbReference type="Proteomes" id="UP000719942">
    <property type="component" value="Unassembled WGS sequence"/>
</dbReference>
<protein>
    <recommendedName>
        <fullName evidence="8">Radical SAM superfamily enzyme YgiQ (UPF0313 family)</fullName>
    </recommendedName>
</protein>
<evidence type="ECO:0000256" key="5">
    <source>
        <dbReference type="ARBA" id="ARBA00023014"/>
    </source>
</evidence>